<dbReference type="EMBL" id="KV441550">
    <property type="protein sequence ID" value="OAG09141.1"/>
    <property type="molecule type" value="Genomic_DNA"/>
</dbReference>
<dbReference type="GeneID" id="28761607"/>
<evidence type="ECO:0000256" key="1">
    <source>
        <dbReference type="SAM" id="MobiDB-lite"/>
    </source>
</evidence>
<feature type="compositionally biased region" description="Polar residues" evidence="1">
    <location>
        <begin position="72"/>
        <end position="81"/>
    </location>
</feature>
<evidence type="ECO:0000313" key="3">
    <source>
        <dbReference type="Proteomes" id="UP000077069"/>
    </source>
</evidence>
<dbReference type="Proteomes" id="UP000077069">
    <property type="component" value="Unassembled WGS sequence"/>
</dbReference>
<feature type="compositionally biased region" description="Basic and acidic residues" evidence="1">
    <location>
        <begin position="83"/>
        <end position="94"/>
    </location>
</feature>
<organism evidence="2 3">
    <name type="scientific">Paraphaeosphaeria sporulosa</name>
    <dbReference type="NCBI Taxonomy" id="1460663"/>
    <lineage>
        <taxon>Eukaryota</taxon>
        <taxon>Fungi</taxon>
        <taxon>Dikarya</taxon>
        <taxon>Ascomycota</taxon>
        <taxon>Pezizomycotina</taxon>
        <taxon>Dothideomycetes</taxon>
        <taxon>Pleosporomycetidae</taxon>
        <taxon>Pleosporales</taxon>
        <taxon>Massarineae</taxon>
        <taxon>Didymosphaeriaceae</taxon>
        <taxon>Paraphaeosphaeria</taxon>
    </lineage>
</organism>
<accession>A0A177CPJ2</accession>
<reference evidence="2 3" key="1">
    <citation type="submission" date="2016-05" db="EMBL/GenBank/DDBJ databases">
        <title>Comparative analysis of secretome profiles of manganese(II)-oxidizing ascomycete fungi.</title>
        <authorList>
            <consortium name="DOE Joint Genome Institute"/>
            <person name="Zeiner C.A."/>
            <person name="Purvine S.O."/>
            <person name="Zink E.M."/>
            <person name="Wu S."/>
            <person name="Pasa-Tolic L."/>
            <person name="Chaput D.L."/>
            <person name="Haridas S."/>
            <person name="Grigoriev I.V."/>
            <person name="Santelli C.M."/>
            <person name="Hansel C.M."/>
        </authorList>
    </citation>
    <scope>NUCLEOTIDE SEQUENCE [LARGE SCALE GENOMIC DNA]</scope>
    <source>
        <strain evidence="2 3">AP3s5-JAC2a</strain>
    </source>
</reference>
<name>A0A177CPJ2_9PLEO</name>
<proteinExistence type="predicted"/>
<dbReference type="AlphaFoldDB" id="A0A177CPJ2"/>
<sequence>MVYITPGLFGHDHKHTPSVFSSSTHAHVQNHMVDSQIAASLGKRKRRLEDDKDMPSPKHISMSSADVDRYGSSISRTSPTSEGHIRLYGHDPASHEATVPRTFSRSPKLASSERRPVKQMKRLHVKTPSHLMDTEPDLVPSSPPVQRVDSHTKSDLSPCHVCSTAPKRKRDLEGYMDCQRCTERTCYICARECLGCQKAICKECIVEIGQDGEPWCLECYQHINT</sequence>
<dbReference type="InParanoid" id="A0A177CPJ2"/>
<feature type="region of interest" description="Disordered" evidence="1">
    <location>
        <begin position="131"/>
        <end position="152"/>
    </location>
</feature>
<gene>
    <name evidence="2" type="ORF">CC84DRAFT_1162909</name>
</gene>
<protein>
    <submittedName>
        <fullName evidence="2">Uncharacterized protein</fullName>
    </submittedName>
</protein>
<keyword evidence="3" id="KW-1185">Reference proteome</keyword>
<feature type="region of interest" description="Disordered" evidence="1">
    <location>
        <begin position="40"/>
        <end position="119"/>
    </location>
</feature>
<evidence type="ECO:0000313" key="2">
    <source>
        <dbReference type="EMBL" id="OAG09141.1"/>
    </source>
</evidence>
<dbReference type="OrthoDB" id="5377226at2759"/>
<dbReference type="RefSeq" id="XP_018039506.1">
    <property type="nucleotide sequence ID" value="XM_018178121.1"/>
</dbReference>
<feature type="compositionally biased region" description="Basic and acidic residues" evidence="1">
    <location>
        <begin position="47"/>
        <end position="56"/>
    </location>
</feature>